<dbReference type="InterPro" id="IPR027417">
    <property type="entry name" value="P-loop_NTPase"/>
</dbReference>
<dbReference type="GeneID" id="28800845"/>
<keyword evidence="2" id="KW-1185">Reference proteome</keyword>
<evidence type="ECO:0000313" key="1">
    <source>
        <dbReference type="EMBL" id="AKC03030.1"/>
    </source>
</evidence>
<dbReference type="PANTHER" id="PTHR41287">
    <property type="match status" value="1"/>
</dbReference>
<evidence type="ECO:0000313" key="2">
    <source>
        <dbReference type="Proteomes" id="UP000033018"/>
    </source>
</evidence>
<sequence>MEYATADAPVARDAALDDPSLLAVDLRVNGVLTGIETPRIFTPPRRELTPETSLGFECITFARDVLGVELFPWQRWVLIHALELNPDGTFRFRKVIVLVARQQGKTTLFKVWALWRLYCDDAEAVLGTAQDLATAEKTWEQTRALARSVPELATGIGKQSDTNGNKYFRLVNDPANGYHGGEYIVKAATAGGGRGASVELVFMDELREHKDHKSYSAVTKTTNAIPRAQVVMMSNAGDATSVVLNQLQDAARAKIATGDTDDTQTGLFEYSAPDGCNVWDRRAWAQACPSIGHGTITESVIASDCEADPEPVFRTEVLCQRVESLERGIFVTEDGEDRWRAGAVGLDGDGEFVERLPDSGLDVGIEVSHNRAYASIVAAAEIAPGRVGVEVVARRAGTEWVIPWLVERARVFRRIAIQGKGSPASSLLDDLNAANDTHKREQRHRGQAATGLWEVVEWGGDQLSKAHGQFFDLVTNRPGVNFVHMSQPVLDAAADTAKVKPLGSAFVFDLAKSPEDAAPLIAAVAATWLVQRPESDARRSSYEGDRRSSYEDDEYDYLILE</sequence>
<dbReference type="OrthoDB" id="1610at10239"/>
<dbReference type="PANTHER" id="PTHR41287:SF1">
    <property type="entry name" value="PROTEIN YMFN"/>
    <property type="match status" value="1"/>
</dbReference>
<dbReference type="InterPro" id="IPR005021">
    <property type="entry name" value="Terminase_largesu-like"/>
</dbReference>
<dbReference type="EMBL" id="KP790011">
    <property type="protein sequence ID" value="AKC03030.1"/>
    <property type="molecule type" value="Genomic_DNA"/>
</dbReference>
<name>A0A0E3T890_9CAUD</name>
<reference evidence="1 2" key="1">
    <citation type="journal article" date="2015" name="Sci. Rep.">
        <title>Bacteriophages of wastewater foaming-associated filamentous Gordonia reduce host levels in raw activated sludge.</title>
        <authorList>
            <person name="Liu M."/>
            <person name="Gill J.J."/>
            <person name="Young R."/>
            <person name="Summer E.J."/>
        </authorList>
    </citation>
    <scope>NUCLEOTIDE SEQUENCE [LARGE SCALE GENOMIC DNA]</scope>
</reference>
<dbReference type="RefSeq" id="YP_009275691.1">
    <property type="nucleotide sequence ID" value="NC_030932.1"/>
</dbReference>
<gene>
    <name evidence="1" type="ORF">Gsput1_5</name>
</gene>
<accession>A0A0E3T890</accession>
<proteinExistence type="predicted"/>
<dbReference type="KEGG" id="vg:28800845"/>
<organism evidence="1 2">
    <name type="scientific">Gordonia phage Gsput1</name>
    <dbReference type="NCBI Taxonomy" id="1622193"/>
    <lineage>
        <taxon>Viruses</taxon>
        <taxon>Duplodnaviria</taxon>
        <taxon>Heunggongvirae</taxon>
        <taxon>Uroviricota</taxon>
        <taxon>Caudoviricetes</taxon>
        <taxon>Ruthgordonvirinae</taxon>
        <taxon>Gesputvirus</taxon>
        <taxon>Gesputvirus gsput1</taxon>
    </lineage>
</organism>
<dbReference type="Gene3D" id="3.40.50.300">
    <property type="entry name" value="P-loop containing nucleotide triphosphate hydrolases"/>
    <property type="match status" value="1"/>
</dbReference>
<dbReference type="Proteomes" id="UP000033018">
    <property type="component" value="Segment"/>
</dbReference>
<protein>
    <submittedName>
        <fullName evidence="1">TerL</fullName>
    </submittedName>
</protein>